<accession>A0A940WQN3</accession>
<dbReference type="InterPro" id="IPR034505">
    <property type="entry name" value="Coproporphyrinogen-III_oxidase"/>
</dbReference>
<organism evidence="7 8">
    <name type="scientific">Microbispora oryzae</name>
    <dbReference type="NCBI Taxonomy" id="2806554"/>
    <lineage>
        <taxon>Bacteria</taxon>
        <taxon>Bacillati</taxon>
        <taxon>Actinomycetota</taxon>
        <taxon>Actinomycetes</taxon>
        <taxon>Streptosporangiales</taxon>
        <taxon>Streptosporangiaceae</taxon>
        <taxon>Microbispora</taxon>
    </lineage>
</organism>
<dbReference type="InterPro" id="IPR010723">
    <property type="entry name" value="HemN_C"/>
</dbReference>
<dbReference type="GO" id="GO:0005737">
    <property type="term" value="C:cytoplasm"/>
    <property type="evidence" value="ECO:0007669"/>
    <property type="project" value="TreeGrafter"/>
</dbReference>
<dbReference type="GO" id="GO:0051539">
    <property type="term" value="F:4 iron, 4 sulfur cluster binding"/>
    <property type="evidence" value="ECO:0007669"/>
    <property type="project" value="TreeGrafter"/>
</dbReference>
<evidence type="ECO:0000256" key="3">
    <source>
        <dbReference type="ARBA" id="ARBA00022723"/>
    </source>
</evidence>
<feature type="domain" description="Radical SAM core" evidence="6">
    <location>
        <begin position="79"/>
        <end position="313"/>
    </location>
</feature>
<keyword evidence="8" id="KW-1185">Reference proteome</keyword>
<dbReference type="CDD" id="cd01335">
    <property type="entry name" value="Radical_SAM"/>
    <property type="match status" value="1"/>
</dbReference>
<dbReference type="InterPro" id="IPR013785">
    <property type="entry name" value="Aldolase_TIM"/>
</dbReference>
<dbReference type="RefSeq" id="WP_210159061.1">
    <property type="nucleotide sequence ID" value="NZ_JAFCNB010000023.1"/>
</dbReference>
<name>A0A940WQN3_9ACTN</name>
<evidence type="ECO:0000313" key="7">
    <source>
        <dbReference type="EMBL" id="MBP2707797.1"/>
    </source>
</evidence>
<dbReference type="Proteomes" id="UP000674234">
    <property type="component" value="Unassembled WGS sequence"/>
</dbReference>
<dbReference type="SUPFAM" id="SSF102114">
    <property type="entry name" value="Radical SAM enzymes"/>
    <property type="match status" value="1"/>
</dbReference>
<reference evidence="7" key="1">
    <citation type="submission" date="2021-02" db="EMBL/GenBank/DDBJ databases">
        <title>Draft genome sequence of Microbispora sp. RL4-1S isolated from rice leaves in Thailand.</title>
        <authorList>
            <person name="Muangham S."/>
            <person name="Duangmal K."/>
        </authorList>
    </citation>
    <scope>NUCLEOTIDE SEQUENCE</scope>
    <source>
        <strain evidence="7">RL4-1S</strain>
    </source>
</reference>
<dbReference type="InterPro" id="IPR006638">
    <property type="entry name" value="Elp3/MiaA/NifB-like_rSAM"/>
</dbReference>
<dbReference type="PROSITE" id="PS51918">
    <property type="entry name" value="RADICAL_SAM"/>
    <property type="match status" value="1"/>
</dbReference>
<keyword evidence="2" id="KW-0949">S-adenosyl-L-methionine</keyword>
<proteinExistence type="predicted"/>
<evidence type="ECO:0000313" key="8">
    <source>
        <dbReference type="Proteomes" id="UP000674234"/>
    </source>
</evidence>
<dbReference type="PANTHER" id="PTHR13932">
    <property type="entry name" value="COPROPORPHYRINIGEN III OXIDASE"/>
    <property type="match status" value="1"/>
</dbReference>
<evidence type="ECO:0000256" key="4">
    <source>
        <dbReference type="ARBA" id="ARBA00023004"/>
    </source>
</evidence>
<keyword evidence="3" id="KW-0479">Metal-binding</keyword>
<dbReference type="SFLD" id="SFLDS00029">
    <property type="entry name" value="Radical_SAM"/>
    <property type="match status" value="1"/>
</dbReference>
<protein>
    <recommendedName>
        <fullName evidence="1">Heme chaperone HemW</fullName>
    </recommendedName>
</protein>
<keyword evidence="5" id="KW-0411">Iron-sulfur</keyword>
<dbReference type="SFLD" id="SFLDG01065">
    <property type="entry name" value="anaerobic_coproporphyrinogen-I"/>
    <property type="match status" value="1"/>
</dbReference>
<dbReference type="InterPro" id="IPR058240">
    <property type="entry name" value="rSAM_sf"/>
</dbReference>
<evidence type="ECO:0000256" key="5">
    <source>
        <dbReference type="ARBA" id="ARBA00023014"/>
    </source>
</evidence>
<evidence type="ECO:0000256" key="1">
    <source>
        <dbReference type="ARBA" id="ARBA00017228"/>
    </source>
</evidence>
<evidence type="ECO:0000259" key="6">
    <source>
        <dbReference type="PROSITE" id="PS51918"/>
    </source>
</evidence>
<dbReference type="AlphaFoldDB" id="A0A940WQN3"/>
<dbReference type="GO" id="GO:0006779">
    <property type="term" value="P:porphyrin-containing compound biosynthetic process"/>
    <property type="evidence" value="ECO:0007669"/>
    <property type="project" value="TreeGrafter"/>
</dbReference>
<dbReference type="EMBL" id="JAFCNB010000023">
    <property type="protein sequence ID" value="MBP2707797.1"/>
    <property type="molecule type" value="Genomic_DNA"/>
</dbReference>
<dbReference type="InterPro" id="IPR007197">
    <property type="entry name" value="rSAM"/>
</dbReference>
<dbReference type="SMART" id="SM00729">
    <property type="entry name" value="Elp3"/>
    <property type="match status" value="1"/>
</dbReference>
<dbReference type="Pfam" id="PF04055">
    <property type="entry name" value="Radical_SAM"/>
    <property type="match status" value="1"/>
</dbReference>
<evidence type="ECO:0000256" key="2">
    <source>
        <dbReference type="ARBA" id="ARBA00022691"/>
    </source>
</evidence>
<dbReference type="GO" id="GO:0003824">
    <property type="term" value="F:catalytic activity"/>
    <property type="evidence" value="ECO:0007669"/>
    <property type="project" value="InterPro"/>
</dbReference>
<keyword evidence="4" id="KW-0408">Iron</keyword>
<sequence length="488" mass="55244">MYIAAKDLRRRVHEDNARIVLDEAVGDAVEAAYRGIDWDRLSAAGFDKHGDYCFIYSYPPVRVLEELPHDAMFARSDLEPPADVLNMYLHIPYCSGICSYCYFAKVVDNDNAPVDKDEYIELLIREIDAKLQRYNPDATIGTVHFGGGTPSILEERQIKRIMGYLRSLKVSDRLEVTFECAPETIHANLDKLLILRDNGVNRVNLGVESLDDRVLKIMARRHGADMTLRGIENMRKAGFDNINVDLIYALPGQSLASWVETLKQIIAWDLESVSVYRLRRHPMKRISKLEQDLYPSYDDGLRMQLAHGLMMGDADYVRVQSHKYAKAREKMQQQTELKRGVDQTQLLSAGCGSYGFLNSTFYWNTKSLGEWGAQVRQGLHPTWMGQTLGQEELMRKTFVLGVHTSTGVSRAGFAAKFGADPLDVFGPTIRHAEQHGLFEVTEAAVRPTELGYFFGDELSVSFYSPSVTAQLSALGMKYGMFFEQDRYA</sequence>
<dbReference type="Gene3D" id="3.20.20.70">
    <property type="entry name" value="Aldolase class I"/>
    <property type="match status" value="1"/>
</dbReference>
<dbReference type="Pfam" id="PF06969">
    <property type="entry name" value="HemN_C"/>
    <property type="match status" value="1"/>
</dbReference>
<gene>
    <name evidence="7" type="ORF">JOL79_28855</name>
</gene>
<dbReference type="GO" id="GO:0046872">
    <property type="term" value="F:metal ion binding"/>
    <property type="evidence" value="ECO:0007669"/>
    <property type="project" value="UniProtKB-KW"/>
</dbReference>
<comment type="caution">
    <text evidence="7">The sequence shown here is derived from an EMBL/GenBank/DDBJ whole genome shotgun (WGS) entry which is preliminary data.</text>
</comment>
<dbReference type="SFLD" id="SFLDG01082">
    <property type="entry name" value="B12-binding_domain_containing"/>
    <property type="match status" value="1"/>
</dbReference>
<dbReference type="PANTHER" id="PTHR13932:SF5">
    <property type="entry name" value="RADICAL S-ADENOSYL METHIONINE DOMAIN-CONTAINING PROTEIN 1, MITOCHONDRIAL"/>
    <property type="match status" value="1"/>
</dbReference>